<dbReference type="GO" id="GO:0003676">
    <property type="term" value="F:nucleic acid binding"/>
    <property type="evidence" value="ECO:0007669"/>
    <property type="project" value="InterPro"/>
</dbReference>
<gene>
    <name evidence="1" type="ORF">FKW44_009499</name>
</gene>
<dbReference type="InterPro" id="IPR036397">
    <property type="entry name" value="RNaseH_sf"/>
</dbReference>
<evidence type="ECO:0000313" key="2">
    <source>
        <dbReference type="Proteomes" id="UP000595437"/>
    </source>
</evidence>
<proteinExistence type="predicted"/>
<name>A0A7T8HFJ8_CALRO</name>
<dbReference type="Proteomes" id="UP000595437">
    <property type="component" value="Chromosome 6"/>
</dbReference>
<dbReference type="AlphaFoldDB" id="A0A7T8HFJ8"/>
<feature type="non-terminal residue" evidence="1">
    <location>
        <position position="1"/>
    </location>
</feature>
<dbReference type="Gene3D" id="3.30.420.10">
    <property type="entry name" value="Ribonuclease H-like superfamily/Ribonuclease H"/>
    <property type="match status" value="1"/>
</dbReference>
<protein>
    <submittedName>
        <fullName evidence="1">Uncharacterized protein</fullName>
    </submittedName>
</protein>
<dbReference type="EMBL" id="CP045895">
    <property type="protein sequence ID" value="QQP48997.1"/>
    <property type="molecule type" value="Genomic_DNA"/>
</dbReference>
<reference evidence="2" key="1">
    <citation type="submission" date="2021-01" db="EMBL/GenBank/DDBJ databases">
        <title>Caligus Genome Assembly.</title>
        <authorList>
            <person name="Gallardo-Escarate C."/>
        </authorList>
    </citation>
    <scope>NUCLEOTIDE SEQUENCE [LARGE SCALE GENOMIC DNA]</scope>
</reference>
<dbReference type="OrthoDB" id="10233494at2759"/>
<sequence>SPDCNLLDYYVWGVLERESNKRSHINVISLKASIVEAVANMNREHLVNACTKFRSRLEPVIEDDGGWFE</sequence>
<organism evidence="1 2">
    <name type="scientific">Caligus rogercresseyi</name>
    <name type="common">Sea louse</name>
    <dbReference type="NCBI Taxonomy" id="217165"/>
    <lineage>
        <taxon>Eukaryota</taxon>
        <taxon>Metazoa</taxon>
        <taxon>Ecdysozoa</taxon>
        <taxon>Arthropoda</taxon>
        <taxon>Crustacea</taxon>
        <taxon>Multicrustacea</taxon>
        <taxon>Hexanauplia</taxon>
        <taxon>Copepoda</taxon>
        <taxon>Siphonostomatoida</taxon>
        <taxon>Caligidae</taxon>
        <taxon>Caligus</taxon>
    </lineage>
</organism>
<accession>A0A7T8HFJ8</accession>
<evidence type="ECO:0000313" key="1">
    <source>
        <dbReference type="EMBL" id="QQP48997.1"/>
    </source>
</evidence>
<keyword evidence="2" id="KW-1185">Reference proteome</keyword>